<dbReference type="Proteomes" id="UP001501126">
    <property type="component" value="Unassembled WGS sequence"/>
</dbReference>
<gene>
    <name evidence="2" type="ORF">GCM10009118_13590</name>
</gene>
<dbReference type="InterPro" id="IPR029063">
    <property type="entry name" value="SAM-dependent_MTases_sf"/>
</dbReference>
<evidence type="ECO:0000313" key="2">
    <source>
        <dbReference type="EMBL" id="GAA0874951.1"/>
    </source>
</evidence>
<evidence type="ECO:0000256" key="1">
    <source>
        <dbReference type="SAM" id="Phobius"/>
    </source>
</evidence>
<accession>A0ABP3Y006</accession>
<name>A0ABP3Y006_9FLAO</name>
<keyword evidence="1" id="KW-0812">Transmembrane</keyword>
<keyword evidence="1" id="KW-0472">Membrane</keyword>
<reference evidence="3" key="1">
    <citation type="journal article" date="2019" name="Int. J. Syst. Evol. Microbiol.">
        <title>The Global Catalogue of Microorganisms (GCM) 10K type strain sequencing project: providing services to taxonomists for standard genome sequencing and annotation.</title>
        <authorList>
            <consortium name="The Broad Institute Genomics Platform"/>
            <consortium name="The Broad Institute Genome Sequencing Center for Infectious Disease"/>
            <person name="Wu L."/>
            <person name="Ma J."/>
        </authorList>
    </citation>
    <scope>NUCLEOTIDE SEQUENCE [LARGE SCALE GENOMIC DNA]</scope>
    <source>
        <strain evidence="3">JCM 16083</strain>
    </source>
</reference>
<protein>
    <recommendedName>
        <fullName evidence="4">Class I SAM-dependent methyltransferase</fullName>
    </recommendedName>
</protein>
<sequence>MRRIHLFEFEDQEWFPGFLRDYMTDFLQFLSNKAKVYKPIIPLLAEKIRKSGENEVLDLASGGGGGLLWLNEELKKEIPDLKITLTDYYPNLSAFEQTKKVADNFYSVDYPVDARKVPDHLNGFRTQFLSFHHFKPDDARQILANAVESNSCIAVFEAQGRNVPSVLAMLFSPLSVLFTTPFIRPFKWGRILFTYLIPVVPLCVLWDGVVSSFRTYSVKEMQEMVSEVDPTNQYNWDIGMIRKGGGLFYLIGLPKNK</sequence>
<comment type="caution">
    <text evidence="2">The sequence shown here is derived from an EMBL/GenBank/DDBJ whole genome shotgun (WGS) entry which is preliminary data.</text>
</comment>
<dbReference type="EMBL" id="BAAAFH010000007">
    <property type="protein sequence ID" value="GAA0874951.1"/>
    <property type="molecule type" value="Genomic_DNA"/>
</dbReference>
<evidence type="ECO:0000313" key="3">
    <source>
        <dbReference type="Proteomes" id="UP001501126"/>
    </source>
</evidence>
<evidence type="ECO:0008006" key="4">
    <source>
        <dbReference type="Google" id="ProtNLM"/>
    </source>
</evidence>
<dbReference type="RefSeq" id="WP_343785904.1">
    <property type="nucleotide sequence ID" value="NZ_BAAAFH010000007.1"/>
</dbReference>
<dbReference type="SUPFAM" id="SSF53335">
    <property type="entry name" value="S-adenosyl-L-methionine-dependent methyltransferases"/>
    <property type="match status" value="1"/>
</dbReference>
<dbReference type="Gene3D" id="3.40.50.150">
    <property type="entry name" value="Vaccinia Virus protein VP39"/>
    <property type="match status" value="1"/>
</dbReference>
<keyword evidence="3" id="KW-1185">Reference proteome</keyword>
<keyword evidence="1" id="KW-1133">Transmembrane helix</keyword>
<proteinExistence type="predicted"/>
<organism evidence="2 3">
    <name type="scientific">Wandonia haliotis</name>
    <dbReference type="NCBI Taxonomy" id="574963"/>
    <lineage>
        <taxon>Bacteria</taxon>
        <taxon>Pseudomonadati</taxon>
        <taxon>Bacteroidota</taxon>
        <taxon>Flavobacteriia</taxon>
        <taxon>Flavobacteriales</taxon>
        <taxon>Crocinitomicaceae</taxon>
        <taxon>Wandonia</taxon>
    </lineage>
</organism>
<feature type="transmembrane region" description="Helical" evidence="1">
    <location>
        <begin position="192"/>
        <end position="213"/>
    </location>
</feature>